<proteinExistence type="predicted"/>
<dbReference type="EMBL" id="CP042301">
    <property type="protein sequence ID" value="QDZ02941.2"/>
    <property type="molecule type" value="Genomic_DNA"/>
</dbReference>
<evidence type="ECO:0000313" key="2">
    <source>
        <dbReference type="EMBL" id="QDZ02941.2"/>
    </source>
</evidence>
<dbReference type="SUPFAM" id="SSF53300">
    <property type="entry name" value="vWA-like"/>
    <property type="match status" value="1"/>
</dbReference>
<dbReference type="InterPro" id="IPR010607">
    <property type="entry name" value="DUF1194"/>
</dbReference>
<dbReference type="Pfam" id="PF06707">
    <property type="entry name" value="DUF1194"/>
    <property type="match status" value="1"/>
</dbReference>
<dbReference type="CDD" id="cd00198">
    <property type="entry name" value="vWFA"/>
    <property type="match status" value="1"/>
</dbReference>
<dbReference type="Proteomes" id="UP000321389">
    <property type="component" value="Chromosome"/>
</dbReference>
<organism evidence="2 3">
    <name type="scientific">Nitratireductor mangrovi</name>
    <dbReference type="NCBI Taxonomy" id="2599600"/>
    <lineage>
        <taxon>Bacteria</taxon>
        <taxon>Pseudomonadati</taxon>
        <taxon>Pseudomonadota</taxon>
        <taxon>Alphaproteobacteria</taxon>
        <taxon>Hyphomicrobiales</taxon>
        <taxon>Phyllobacteriaceae</taxon>
        <taxon>Nitratireductor</taxon>
    </lineage>
</organism>
<evidence type="ECO:0000259" key="1">
    <source>
        <dbReference type="PROSITE" id="PS50234"/>
    </source>
</evidence>
<dbReference type="InterPro" id="IPR002035">
    <property type="entry name" value="VWF_A"/>
</dbReference>
<accession>A0A5B8L4J5</accession>
<gene>
    <name evidence="2" type="ORF">FQ775_22655</name>
</gene>
<evidence type="ECO:0000313" key="3">
    <source>
        <dbReference type="Proteomes" id="UP000321389"/>
    </source>
</evidence>
<dbReference type="PROSITE" id="PS50234">
    <property type="entry name" value="VWFA"/>
    <property type="match status" value="1"/>
</dbReference>
<sequence>MSVGAALSALVPVSLLAQEIGGEEPVDVELVLAVDVSSSMTRDELVLQREGYKAAFRSPDVMRAIQYGRYGRVAVTYVEWGASTSRKVIVPWTLVANVADAEKVVRLLDEAKVRNLFQTSISGAIRYGVRAFAENSYRGTRRVIDISGDGPNNEGGLVSTFRDAAVREGITINGLPMILEGRAFGDETIALLDRYYTDCVIGGPGSFILPVSNWDQFAEAVRWKLILELSDAGPKVWRASGRENSGKAATTDCRIGEKMWSGMEQD</sequence>
<keyword evidence="3" id="KW-1185">Reference proteome</keyword>
<dbReference type="KEGG" id="niy:FQ775_22655"/>
<protein>
    <submittedName>
        <fullName evidence="2">DUF1194 domain-containing protein</fullName>
    </submittedName>
</protein>
<reference evidence="2" key="1">
    <citation type="submission" date="2020-04" db="EMBL/GenBank/DDBJ databases">
        <title>Nitratireductor sp. nov. isolated from mangrove soil.</title>
        <authorList>
            <person name="Ye Y."/>
        </authorList>
    </citation>
    <scope>NUCLEOTIDE SEQUENCE</scope>
    <source>
        <strain evidence="2">SY7</strain>
    </source>
</reference>
<dbReference type="InterPro" id="IPR036465">
    <property type="entry name" value="vWFA_dom_sf"/>
</dbReference>
<dbReference type="RefSeq" id="WP_167812870.1">
    <property type="nucleotide sequence ID" value="NZ_CP042301.2"/>
</dbReference>
<feature type="domain" description="VWFA" evidence="1">
    <location>
        <begin position="29"/>
        <end position="172"/>
    </location>
</feature>
<dbReference type="Gene3D" id="3.40.50.410">
    <property type="entry name" value="von Willebrand factor, type A domain"/>
    <property type="match status" value="1"/>
</dbReference>
<name>A0A5B8L4J5_9HYPH</name>
<dbReference type="AlphaFoldDB" id="A0A5B8L4J5"/>